<feature type="region of interest" description="Disordered" evidence="1">
    <location>
        <begin position="1"/>
        <end position="59"/>
    </location>
</feature>
<dbReference type="CDD" id="cd07302">
    <property type="entry name" value="CHD"/>
    <property type="match status" value="1"/>
</dbReference>
<evidence type="ECO:0000259" key="2">
    <source>
        <dbReference type="PROSITE" id="PS50125"/>
    </source>
</evidence>
<feature type="compositionally biased region" description="Polar residues" evidence="1">
    <location>
        <begin position="1480"/>
        <end position="1490"/>
    </location>
</feature>
<dbReference type="GO" id="GO:0035556">
    <property type="term" value="P:intracellular signal transduction"/>
    <property type="evidence" value="ECO:0007669"/>
    <property type="project" value="InterPro"/>
</dbReference>
<evidence type="ECO:0000256" key="1">
    <source>
        <dbReference type="SAM" id="MobiDB-lite"/>
    </source>
</evidence>
<dbReference type="Gene3D" id="3.30.70.1230">
    <property type="entry name" value="Nucleotide cyclase"/>
    <property type="match status" value="2"/>
</dbReference>
<protein>
    <submittedName>
        <fullName evidence="3">Cyclase type 10</fullName>
    </submittedName>
</protein>
<feature type="compositionally biased region" description="Acidic residues" evidence="1">
    <location>
        <begin position="1495"/>
        <end position="1505"/>
    </location>
</feature>
<organism evidence="3 4">
    <name type="scientific">Seminavis robusta</name>
    <dbReference type="NCBI Taxonomy" id="568900"/>
    <lineage>
        <taxon>Eukaryota</taxon>
        <taxon>Sar</taxon>
        <taxon>Stramenopiles</taxon>
        <taxon>Ochrophyta</taxon>
        <taxon>Bacillariophyta</taxon>
        <taxon>Bacillariophyceae</taxon>
        <taxon>Bacillariophycidae</taxon>
        <taxon>Naviculales</taxon>
        <taxon>Naviculaceae</taxon>
        <taxon>Seminavis</taxon>
    </lineage>
</organism>
<dbReference type="Proteomes" id="UP001153069">
    <property type="component" value="Unassembled WGS sequence"/>
</dbReference>
<feature type="compositionally biased region" description="Polar residues" evidence="1">
    <location>
        <begin position="866"/>
        <end position="886"/>
    </location>
</feature>
<dbReference type="InterPro" id="IPR029787">
    <property type="entry name" value="Nucleotide_cyclase"/>
</dbReference>
<evidence type="ECO:0000313" key="4">
    <source>
        <dbReference type="Proteomes" id="UP001153069"/>
    </source>
</evidence>
<dbReference type="SUPFAM" id="SSF55073">
    <property type="entry name" value="Nucleotide cyclase"/>
    <property type="match status" value="2"/>
</dbReference>
<dbReference type="OrthoDB" id="194468at2759"/>
<dbReference type="EMBL" id="CAICTM010000511">
    <property type="protein sequence ID" value="CAB9511982.1"/>
    <property type="molecule type" value="Genomic_DNA"/>
</dbReference>
<sequence>MASADSEVAEQSGVWSFVKPTGSKKTKKKDKKNKQKKDKAERKRGRTSDSTQDTEDTNTVIVNAHNVMKELSNSDNVKAPFDHAIMEESASQVAREEHGNKMDWSAGMGSSFFTARSRRSSSRSSAFSVGSAVMWPIRRISSAVGLGPKRPTLNQEKSLLISALFDGSDNDNNNVPRASFHNSGVSDKTDCSRRGKRSSILRYRKKLSAEMEDDDLTDFRYSQQTTSIPSSLLSSNRGVSISNLQESLELSKSTSFKVAFEGVDGGDAWRKIIKPFVSDLAFESIVTRRAESAVCFDPYTCEAAVLFVDLSGYSKITSAIAHRGAHAMSSVVNAYLDRLLKIIDRYGGDVIKFAGDAVLVVWAGQEGDDDELEYNLLCASKCALELQRQAGSHPVKRTNHKFQIHCGLCCGIMESEIFAAPTHIHMQRLFHSVSGKCLSEISELVDLAKAGQIAISEDVADYLGTRGHFEEIRGVIGAMLLSDLELDNMLLEAMDQHILDSKAARSLKRIKGSEEDFIHPNVLRLLKYGGLSPTNIAQMRNLCVLFIGMTSSGNSVNWLMEVQGVLDRYRCPIIQIIDDDKGTHVVAAVNLCESVPESAVLGLDACRELVNKQIGCAIGVAMGSTFCGVTGSSDIACRWDITGPHPVRAARLMQYALLNGFEVAIDESLLEDPMAATRMTTLDTVVEIKGSPEPCTVYGLSGSKLYSVFRVMENHAERVHNRAVHQVRKCINTGRTRCGVILTGSLFAGKKAVCQQAASLSDLVPFTHVCNETAGLAQLARTIAVWFAYVENESIKKQALSVLDHMDNSRWSKAHDECVDLVHAAVDAGLRACFVVDRIQFLDSFSLSVMRGCLEGKSNARGEGCSTGSSIQRVGNGESNDSGSDWSRGSFKGASSYRKGKVVFLGCHLALYNRKSAEEMKDDITRSRRTFRVRVVEVGQCSNAELKTLVREKCDLEADERWLRCHKGASGVSMAYFWERAKATRRQSASDAFRMGRDEVTKGLKLNIPTGHIQHCQHFPLSEISADFAMKTLQLFDDLPPLFQTLTKVIAIATRKAGFMIPSMIVWKVMNDLYGDLDSARFATVIGELKDMYLLKIVVDRNMDKVYFACPILAEVAMSVCTPSQIRVISEALVKRLESMVAHEFRVPLVLADLYHELGRSANRQKKCYYAAYKAFIKEHGEDPHASPLEKDWWLEYFSDVVQLAGYSTAQVLGPTFVAPVISEAAAPDDIMRLKQYIAPVTFGPLGQTLSAIGRTIVQEYGAHARDDGAAQLKHAEELAAICNRYLQQVGTMEDYLGEEGMQATESELEEERNLLQYLASPGTSEEHVLSKSERFQNALLADHVSPRWERIRDYMSCVVGTPEPVTSCKDSAIGLAYEKTVRGKCWKDKLEDALMAMAVSNWKPRPVPECKSLPLPYLQTICKVRDTFLMQTSDMGQSDLEHFHHRYKFSDFQAFLIMTALLYNAMDQQIGAPPRPLLTRQNSVGSDLSLTKEEDTDFESDGDS</sequence>
<name>A0A9N8DZY0_9STRA</name>
<proteinExistence type="predicted"/>
<dbReference type="PANTHER" id="PTHR47455">
    <property type="entry name" value="ADENYLYL CYCLASE BETA"/>
    <property type="match status" value="1"/>
</dbReference>
<reference evidence="3" key="1">
    <citation type="submission" date="2020-06" db="EMBL/GenBank/DDBJ databases">
        <authorList>
            <consortium name="Plant Systems Biology data submission"/>
        </authorList>
    </citation>
    <scope>NUCLEOTIDE SEQUENCE</scope>
    <source>
        <strain evidence="3">D6</strain>
    </source>
</reference>
<feature type="region of interest" description="Disordered" evidence="1">
    <location>
        <begin position="859"/>
        <end position="886"/>
    </location>
</feature>
<accession>A0A9N8DZY0</accession>
<comment type="caution">
    <text evidence="3">The sequence shown here is derived from an EMBL/GenBank/DDBJ whole genome shotgun (WGS) entry which is preliminary data.</text>
</comment>
<gene>
    <name evidence="3" type="ORF">SEMRO_512_G157710.1</name>
</gene>
<feature type="region of interest" description="Disordered" evidence="1">
    <location>
        <begin position="1475"/>
        <end position="1505"/>
    </location>
</feature>
<dbReference type="PANTHER" id="PTHR47455:SF1">
    <property type="entry name" value="GUANYLATE CYCLASE DOMAIN-CONTAINING PROTEIN"/>
    <property type="match status" value="1"/>
</dbReference>
<dbReference type="GO" id="GO:0009190">
    <property type="term" value="P:cyclic nucleotide biosynthetic process"/>
    <property type="evidence" value="ECO:0007669"/>
    <property type="project" value="InterPro"/>
</dbReference>
<dbReference type="InterPro" id="IPR001054">
    <property type="entry name" value="A/G_cyclase"/>
</dbReference>
<feature type="domain" description="Guanylate cyclase" evidence="2">
    <location>
        <begin position="304"/>
        <end position="445"/>
    </location>
</feature>
<dbReference type="PROSITE" id="PS50125">
    <property type="entry name" value="GUANYLATE_CYCLASE_2"/>
    <property type="match status" value="1"/>
</dbReference>
<keyword evidence="4" id="KW-1185">Reference proteome</keyword>
<evidence type="ECO:0000313" key="3">
    <source>
        <dbReference type="EMBL" id="CAB9511982.1"/>
    </source>
</evidence>
<feature type="compositionally biased region" description="Basic residues" evidence="1">
    <location>
        <begin position="22"/>
        <end position="45"/>
    </location>
</feature>
<dbReference type="Pfam" id="PF00211">
    <property type="entry name" value="Guanylate_cyc"/>
    <property type="match status" value="1"/>
</dbReference>